<reference evidence="3 4" key="1">
    <citation type="submission" date="2019-09" db="EMBL/GenBank/DDBJ databases">
        <title>Bird 10,000 Genomes (B10K) Project - Family phase.</title>
        <authorList>
            <person name="Zhang G."/>
        </authorList>
    </citation>
    <scope>NUCLEOTIDE SEQUENCE [LARGE SCALE GENOMIC DNA]</scope>
    <source>
        <strain evidence="3">B10K-DU-029-33</strain>
        <tissue evidence="3">Heart</tissue>
    </source>
</reference>
<dbReference type="Pfam" id="PF07686">
    <property type="entry name" value="V-set"/>
    <property type="match status" value="1"/>
</dbReference>
<dbReference type="InterPro" id="IPR013783">
    <property type="entry name" value="Ig-like_fold"/>
</dbReference>
<evidence type="ECO:0000313" key="4">
    <source>
        <dbReference type="Proteomes" id="UP000548317"/>
    </source>
</evidence>
<dbReference type="Proteomes" id="UP000548317">
    <property type="component" value="Unassembled WGS sequence"/>
</dbReference>
<feature type="chain" id="PRO_5029656585" evidence="1">
    <location>
        <begin position="21"/>
        <end position="124"/>
    </location>
</feature>
<evidence type="ECO:0000256" key="1">
    <source>
        <dbReference type="SAM" id="SignalP"/>
    </source>
</evidence>
<accession>A0A7K8FF26</accession>
<dbReference type="InterPro" id="IPR036179">
    <property type="entry name" value="Ig-like_dom_sf"/>
</dbReference>
<feature type="domain" description="Ig-like" evidence="2">
    <location>
        <begin position="22"/>
        <end position="124"/>
    </location>
</feature>
<comment type="caution">
    <text evidence="3">The sequence shown here is derived from an EMBL/GenBank/DDBJ whole genome shotgun (WGS) entry which is preliminary data.</text>
</comment>
<sequence length="124" mass="13747">MALGFMVLLLVGTRGTASRAQPVLTQPPSVFVLPGQMAQLFCTLNPPYNISQFGISWYQQRPGHSLTYLLHYNSERDKHKAAKTPDRFSATKDLASNACILTIASVCQDDNGTYYCSLSPAFKW</sequence>
<keyword evidence="4" id="KW-1185">Reference proteome</keyword>
<name>A0A7K8FF26_9CORV</name>
<feature type="non-terminal residue" evidence="3">
    <location>
        <position position="1"/>
    </location>
</feature>
<keyword evidence="1" id="KW-0732">Signal</keyword>
<dbReference type="AlphaFoldDB" id="A0A7K8FF26"/>
<evidence type="ECO:0000259" key="2">
    <source>
        <dbReference type="PROSITE" id="PS50835"/>
    </source>
</evidence>
<evidence type="ECO:0000313" key="3">
    <source>
        <dbReference type="EMBL" id="NXB62205.1"/>
    </source>
</evidence>
<dbReference type="EMBL" id="VZTI01003105">
    <property type="protein sequence ID" value="NXB62205.1"/>
    <property type="molecule type" value="Genomic_DNA"/>
</dbReference>
<feature type="non-terminal residue" evidence="3">
    <location>
        <position position="124"/>
    </location>
</feature>
<dbReference type="SUPFAM" id="SSF48726">
    <property type="entry name" value="Immunoglobulin"/>
    <property type="match status" value="1"/>
</dbReference>
<dbReference type="PROSITE" id="PS50835">
    <property type="entry name" value="IG_LIKE"/>
    <property type="match status" value="1"/>
</dbReference>
<dbReference type="Gene3D" id="2.60.40.10">
    <property type="entry name" value="Immunoglobulins"/>
    <property type="match status" value="1"/>
</dbReference>
<dbReference type="InterPro" id="IPR050150">
    <property type="entry name" value="IgV_Light_Chain"/>
</dbReference>
<proteinExistence type="predicted"/>
<dbReference type="PANTHER" id="PTHR23267">
    <property type="entry name" value="IMMUNOGLOBULIN LIGHT CHAIN"/>
    <property type="match status" value="1"/>
</dbReference>
<dbReference type="SMART" id="SM00406">
    <property type="entry name" value="IGv"/>
    <property type="match status" value="1"/>
</dbReference>
<feature type="signal peptide" evidence="1">
    <location>
        <begin position="1"/>
        <end position="20"/>
    </location>
</feature>
<gene>
    <name evidence="3" type="primary">Vpreb3</name>
    <name evidence="3" type="ORF">STRCIN_R03128</name>
</gene>
<dbReference type="InterPro" id="IPR007110">
    <property type="entry name" value="Ig-like_dom"/>
</dbReference>
<protein>
    <submittedName>
        <fullName evidence="3">VPRE3 protein</fullName>
    </submittedName>
</protein>
<organism evidence="3 4">
    <name type="scientific">Struthidea cinerea</name>
    <dbReference type="NCBI Taxonomy" id="181839"/>
    <lineage>
        <taxon>Eukaryota</taxon>
        <taxon>Metazoa</taxon>
        <taxon>Chordata</taxon>
        <taxon>Craniata</taxon>
        <taxon>Vertebrata</taxon>
        <taxon>Euteleostomi</taxon>
        <taxon>Archelosauria</taxon>
        <taxon>Archosauria</taxon>
        <taxon>Dinosauria</taxon>
        <taxon>Saurischia</taxon>
        <taxon>Theropoda</taxon>
        <taxon>Coelurosauria</taxon>
        <taxon>Aves</taxon>
        <taxon>Neognathae</taxon>
        <taxon>Neoaves</taxon>
        <taxon>Telluraves</taxon>
        <taxon>Australaves</taxon>
        <taxon>Passeriformes</taxon>
        <taxon>Corvoidea</taxon>
        <taxon>Corcoracidae</taxon>
        <taxon>Struthidea</taxon>
    </lineage>
</organism>
<dbReference type="InterPro" id="IPR013106">
    <property type="entry name" value="Ig_V-set"/>
</dbReference>